<evidence type="ECO:0000256" key="2">
    <source>
        <dbReference type="ARBA" id="ARBA00022741"/>
    </source>
</evidence>
<keyword evidence="7" id="KW-0066">ATP synthesis</keyword>
<evidence type="ECO:0000256" key="1">
    <source>
        <dbReference type="ARBA" id="ARBA00022448"/>
    </source>
</evidence>
<dbReference type="PANTHER" id="PTHR15184">
    <property type="entry name" value="ATP SYNTHASE"/>
    <property type="match status" value="1"/>
</dbReference>
<accession>W1YAP9</accession>
<evidence type="ECO:0000256" key="3">
    <source>
        <dbReference type="ARBA" id="ARBA00022781"/>
    </source>
</evidence>
<keyword evidence="2" id="KW-0547">Nucleotide-binding</keyword>
<dbReference type="InterPro" id="IPR020003">
    <property type="entry name" value="ATPase_a/bsu_AS"/>
</dbReference>
<dbReference type="InterPro" id="IPR050053">
    <property type="entry name" value="ATPase_alpha/beta_chains"/>
</dbReference>
<evidence type="ECO:0000256" key="4">
    <source>
        <dbReference type="ARBA" id="ARBA00022840"/>
    </source>
</evidence>
<keyword evidence="3" id="KW-0375">Hydrogen ion transport</keyword>
<dbReference type="AlphaFoldDB" id="W1YAP9"/>
<gene>
    <name evidence="9" type="ORF">Q604_UNBC06540G0001</name>
</gene>
<evidence type="ECO:0000259" key="8">
    <source>
        <dbReference type="Pfam" id="PF00006"/>
    </source>
</evidence>
<keyword evidence="4" id="KW-0067">ATP-binding</keyword>
<feature type="non-terminal residue" evidence="9">
    <location>
        <position position="1"/>
    </location>
</feature>
<keyword evidence="1" id="KW-0813">Transport</keyword>
<dbReference type="InterPro" id="IPR027417">
    <property type="entry name" value="P-loop_NTPase"/>
</dbReference>
<dbReference type="PANTHER" id="PTHR15184:SF81">
    <property type="entry name" value="FLAGELLUM-SPECIFIC ATP SYNTHASE"/>
    <property type="match status" value="1"/>
</dbReference>
<dbReference type="InterPro" id="IPR000194">
    <property type="entry name" value="ATPase_F1/V1/A1_a/bsu_nucl-bd"/>
</dbReference>
<dbReference type="PROSITE" id="PS00152">
    <property type="entry name" value="ATPASE_ALPHA_BETA"/>
    <property type="match status" value="1"/>
</dbReference>
<keyword evidence="6" id="KW-0406">Ion transport</keyword>
<dbReference type="Pfam" id="PF00006">
    <property type="entry name" value="ATP-synt_ab"/>
    <property type="match status" value="1"/>
</dbReference>
<dbReference type="GO" id="GO:0046933">
    <property type="term" value="F:proton-transporting ATP synthase activity, rotational mechanism"/>
    <property type="evidence" value="ECO:0007669"/>
    <property type="project" value="TreeGrafter"/>
</dbReference>
<reference evidence="9" key="1">
    <citation type="submission" date="2013-12" db="EMBL/GenBank/DDBJ databases">
        <title>A Varibaculum cambriense genome reconstructed from a premature infant gut community with otherwise low bacterial novelty that shifts toward anaerobic metabolism during the third week of life.</title>
        <authorList>
            <person name="Brown C.T."/>
            <person name="Sharon I."/>
            <person name="Thomas B.C."/>
            <person name="Castelle C.J."/>
            <person name="Morowitz M.J."/>
            <person name="Banfield J.F."/>
        </authorList>
    </citation>
    <scope>NUCLEOTIDE SEQUENCE</scope>
</reference>
<feature type="domain" description="ATPase F1/V1/A1 complex alpha/beta subunit nucleotide-binding" evidence="8">
    <location>
        <begin position="3"/>
        <end position="57"/>
    </location>
</feature>
<name>W1YAP9_9ZZZZ</name>
<dbReference type="GO" id="GO:0005524">
    <property type="term" value="F:ATP binding"/>
    <property type="evidence" value="ECO:0007669"/>
    <property type="project" value="UniProtKB-KW"/>
</dbReference>
<organism evidence="9">
    <name type="scientific">human gut metagenome</name>
    <dbReference type="NCBI Taxonomy" id="408170"/>
    <lineage>
        <taxon>unclassified sequences</taxon>
        <taxon>metagenomes</taxon>
        <taxon>organismal metagenomes</taxon>
    </lineage>
</organism>
<dbReference type="Gene3D" id="3.40.50.12240">
    <property type="match status" value="1"/>
</dbReference>
<protein>
    <submittedName>
        <fullName evidence="9">Flagellum-specific ATP synthase</fullName>
    </submittedName>
</protein>
<dbReference type="EMBL" id="AZMM01006540">
    <property type="protein sequence ID" value="ETJ39587.1"/>
    <property type="molecule type" value="Genomic_DNA"/>
</dbReference>
<evidence type="ECO:0000256" key="5">
    <source>
        <dbReference type="ARBA" id="ARBA00022967"/>
    </source>
</evidence>
<evidence type="ECO:0000256" key="6">
    <source>
        <dbReference type="ARBA" id="ARBA00023065"/>
    </source>
</evidence>
<dbReference type="SUPFAM" id="SSF52540">
    <property type="entry name" value="P-loop containing nucleoside triphosphate hydrolases"/>
    <property type="match status" value="1"/>
</dbReference>
<comment type="caution">
    <text evidence="9">The sequence shown here is derived from an EMBL/GenBank/DDBJ whole genome shotgun (WGS) entry which is preliminary data.</text>
</comment>
<keyword evidence="5" id="KW-1278">Translocase</keyword>
<evidence type="ECO:0000313" key="9">
    <source>
        <dbReference type="EMBL" id="ETJ39587.1"/>
    </source>
</evidence>
<proteinExistence type="predicted"/>
<sequence>SGGGSITAFYTVLTEGDDPDDPIAGSARAILDGHIVLSRRLAEAGHYPAIDIEASISRAMTALISEQHYARV</sequence>
<feature type="non-terminal residue" evidence="9">
    <location>
        <position position="72"/>
    </location>
</feature>
<evidence type="ECO:0000256" key="7">
    <source>
        <dbReference type="ARBA" id="ARBA00023310"/>
    </source>
</evidence>